<dbReference type="EMBL" id="AP024564">
    <property type="protein sequence ID" value="BCU08422.1"/>
    <property type="molecule type" value="Genomic_DNA"/>
</dbReference>
<evidence type="ECO:0000313" key="2">
    <source>
        <dbReference type="Proteomes" id="UP000680679"/>
    </source>
</evidence>
<dbReference type="Proteomes" id="UP000680679">
    <property type="component" value="Plasmid pAt1"/>
</dbReference>
<organism evidence="1 2">
    <name type="scientific">Allochromatium tepidum</name>
    <dbReference type="NCBI Taxonomy" id="553982"/>
    <lineage>
        <taxon>Bacteria</taxon>
        <taxon>Pseudomonadati</taxon>
        <taxon>Pseudomonadota</taxon>
        <taxon>Gammaproteobacteria</taxon>
        <taxon>Chromatiales</taxon>
        <taxon>Chromatiaceae</taxon>
        <taxon>Allochromatium</taxon>
    </lineage>
</organism>
<gene>
    <name evidence="1" type="ORF">Atep_30990</name>
</gene>
<keyword evidence="1" id="KW-0614">Plasmid</keyword>
<geneLocation type="plasmid" evidence="1 2">
    <name>pAt1</name>
</geneLocation>
<protein>
    <submittedName>
        <fullName evidence="1">Uncharacterized protein</fullName>
    </submittedName>
</protein>
<reference evidence="1 2" key="1">
    <citation type="submission" date="2021-04" db="EMBL/GenBank/DDBJ databases">
        <title>Complete genome sequencing of Allochromatium tepidum strain NZ.</title>
        <authorList>
            <person name="Tsukatani Y."/>
            <person name="Mori H."/>
        </authorList>
    </citation>
    <scope>NUCLEOTIDE SEQUENCE [LARGE SCALE GENOMIC DNA]</scope>
    <source>
        <strain evidence="1 2">NZ</strain>
        <plasmid evidence="1 2">pAt1</plasmid>
    </source>
</reference>
<accession>A0ABN6GEN8</accession>
<keyword evidence="2" id="KW-1185">Reference proteome</keyword>
<sequence length="140" mass="15810">MVGFGFLLEKTIYCARFCEAQPTRSNVPTYPEQRANLPGATCQPTRSNVPTYPEQRAMQRFRTVPHGLDLPCGFLKQKSVQMSRQITAPTYPEQRVTRQSRAFSLSFSASCWKIKQKIVRYNPNSPAGAPAKSRRSKNAP</sequence>
<name>A0ABN6GEN8_9GAMM</name>
<evidence type="ECO:0000313" key="1">
    <source>
        <dbReference type="EMBL" id="BCU08422.1"/>
    </source>
</evidence>
<proteinExistence type="predicted"/>